<dbReference type="GO" id="GO:0005173">
    <property type="term" value="F:stem cell factor receptor binding"/>
    <property type="evidence" value="ECO:0007669"/>
    <property type="project" value="InterPro"/>
</dbReference>
<dbReference type="SUPFAM" id="SSF47266">
    <property type="entry name" value="4-helical cytokines"/>
    <property type="match status" value="1"/>
</dbReference>
<evidence type="ECO:0000256" key="10">
    <source>
        <dbReference type="ARBA" id="ARBA00022525"/>
    </source>
</evidence>
<evidence type="ECO:0000256" key="16">
    <source>
        <dbReference type="ARBA" id="ARBA00023136"/>
    </source>
</evidence>
<sequence>MGNTQTREARRTRLQTNMISTTKLIWIVALFAFDLLTAASRPCENPLTDDVDDIPKLIKNLPHNYKITLKYVNKMEHLHNHCWLHLMVPQFAKSLNNLLHKFPQTFDVSKNYSILNSLTRMINDLLECLTSDGHKYSIHSYKESEFSPEEFFNHFNNMIEKLFPWCSGMGSELLVRILLSDSPGHFAKCHMFK</sequence>
<evidence type="ECO:0000256" key="9">
    <source>
        <dbReference type="ARBA" id="ARBA00022490"/>
    </source>
</evidence>
<keyword evidence="13" id="KW-0130">Cell adhesion</keyword>
<evidence type="ECO:0000256" key="7">
    <source>
        <dbReference type="ARBA" id="ARBA00017304"/>
    </source>
</evidence>
<organism evidence="24 25">
    <name type="scientific">Crocodylus porosus</name>
    <name type="common">Saltwater crocodile</name>
    <name type="synonym">Estuarine crocodile</name>
    <dbReference type="NCBI Taxonomy" id="8502"/>
    <lineage>
        <taxon>Eukaryota</taxon>
        <taxon>Metazoa</taxon>
        <taxon>Chordata</taxon>
        <taxon>Craniata</taxon>
        <taxon>Vertebrata</taxon>
        <taxon>Euteleostomi</taxon>
        <taxon>Archelosauria</taxon>
        <taxon>Archosauria</taxon>
        <taxon>Crocodylia</taxon>
        <taxon>Longirostres</taxon>
        <taxon>Crocodylidae</taxon>
        <taxon>Crocodylus</taxon>
    </lineage>
</organism>
<evidence type="ECO:0000256" key="14">
    <source>
        <dbReference type="ARBA" id="ARBA00022989"/>
    </source>
</evidence>
<keyword evidence="20" id="KW-0966">Cell projection</keyword>
<evidence type="ECO:0000256" key="8">
    <source>
        <dbReference type="ARBA" id="ARBA00022475"/>
    </source>
</evidence>
<dbReference type="Proteomes" id="UP000594220">
    <property type="component" value="Unplaced"/>
</dbReference>
<evidence type="ECO:0000256" key="23">
    <source>
        <dbReference type="ARBA" id="ARBA00033123"/>
    </source>
</evidence>
<comment type="subcellular location">
    <subcellularLocation>
        <location evidence="2">Cell membrane</location>
        <topology evidence="2">Single-pass type I membrane protein</topology>
    </subcellularLocation>
    <subcellularLocation>
        <location evidence="3">Cell projection</location>
        <location evidence="3">Filopodium</location>
    </subcellularLocation>
    <subcellularLocation>
        <location evidence="4">Cell projection</location>
        <location evidence="4">Lamellipodium</location>
    </subcellularLocation>
    <subcellularLocation>
        <location evidence="1">Cytoplasm</location>
        <location evidence="1">Cytoskeleton</location>
    </subcellularLocation>
    <subcellularLocation>
        <location evidence="5">Secreted</location>
    </subcellularLocation>
</comment>
<keyword evidence="8" id="KW-1003">Cell membrane</keyword>
<evidence type="ECO:0000256" key="4">
    <source>
        <dbReference type="ARBA" id="ARBA00004510"/>
    </source>
</evidence>
<keyword evidence="19" id="KW-0206">Cytoskeleton</keyword>
<dbReference type="GO" id="GO:0005856">
    <property type="term" value="C:cytoskeleton"/>
    <property type="evidence" value="ECO:0007669"/>
    <property type="project" value="UniProtKB-SubCell"/>
</dbReference>
<dbReference type="GeneTree" id="ENSGT00390000018272"/>
<evidence type="ECO:0000256" key="5">
    <source>
        <dbReference type="ARBA" id="ARBA00004613"/>
    </source>
</evidence>
<dbReference type="GO" id="GO:0007155">
    <property type="term" value="P:cell adhesion"/>
    <property type="evidence" value="ECO:0007669"/>
    <property type="project" value="UniProtKB-KW"/>
</dbReference>
<accession>A0A7M4G0A2</accession>
<evidence type="ECO:0000256" key="18">
    <source>
        <dbReference type="ARBA" id="ARBA00023180"/>
    </source>
</evidence>
<reference evidence="24" key="1">
    <citation type="submission" date="2025-08" db="UniProtKB">
        <authorList>
            <consortium name="Ensembl"/>
        </authorList>
    </citation>
    <scope>IDENTIFICATION</scope>
</reference>
<evidence type="ECO:0000256" key="12">
    <source>
        <dbReference type="ARBA" id="ARBA00022729"/>
    </source>
</evidence>
<dbReference type="GO" id="GO:0030175">
    <property type="term" value="C:filopodium"/>
    <property type="evidence" value="ECO:0007669"/>
    <property type="project" value="UniProtKB-SubCell"/>
</dbReference>
<dbReference type="Ensembl" id="ENSCPRT00005024423.1">
    <property type="protein sequence ID" value="ENSCPRP00005020894.1"/>
    <property type="gene ID" value="ENSCPRG00005014543.1"/>
</dbReference>
<dbReference type="Pfam" id="PF02404">
    <property type="entry name" value="SCF"/>
    <property type="match status" value="1"/>
</dbReference>
<evidence type="ECO:0000256" key="15">
    <source>
        <dbReference type="ARBA" id="ARBA00023030"/>
    </source>
</evidence>
<dbReference type="AlphaFoldDB" id="A0A7M4G0A2"/>
<evidence type="ECO:0000256" key="17">
    <source>
        <dbReference type="ARBA" id="ARBA00023157"/>
    </source>
</evidence>
<dbReference type="InterPro" id="IPR009079">
    <property type="entry name" value="4_helix_cytokine-like_core"/>
</dbReference>
<name>A0A7M4G0A2_CROPO</name>
<dbReference type="GO" id="GO:0008284">
    <property type="term" value="P:positive regulation of cell population proliferation"/>
    <property type="evidence" value="ECO:0007669"/>
    <property type="project" value="TreeGrafter"/>
</dbReference>
<keyword evidence="17" id="KW-1015">Disulfide bond</keyword>
<keyword evidence="11" id="KW-0812">Transmembrane</keyword>
<keyword evidence="9" id="KW-0963">Cytoplasm</keyword>
<dbReference type="OMA" id="NIHKCHE"/>
<keyword evidence="14" id="KW-1133">Transmembrane helix</keyword>
<dbReference type="PANTHER" id="PTHR11574">
    <property type="entry name" value="KIT LIGAND"/>
    <property type="match status" value="1"/>
</dbReference>
<evidence type="ECO:0000256" key="20">
    <source>
        <dbReference type="ARBA" id="ARBA00023273"/>
    </source>
</evidence>
<dbReference type="GO" id="GO:0005125">
    <property type="term" value="F:cytokine activity"/>
    <property type="evidence" value="ECO:0007669"/>
    <property type="project" value="TreeGrafter"/>
</dbReference>
<evidence type="ECO:0000256" key="11">
    <source>
        <dbReference type="ARBA" id="ARBA00022692"/>
    </source>
</evidence>
<dbReference type="GO" id="GO:0005886">
    <property type="term" value="C:plasma membrane"/>
    <property type="evidence" value="ECO:0007669"/>
    <property type="project" value="UniProtKB-SubCell"/>
</dbReference>
<keyword evidence="15" id="KW-0339">Growth factor</keyword>
<evidence type="ECO:0000256" key="2">
    <source>
        <dbReference type="ARBA" id="ARBA00004251"/>
    </source>
</evidence>
<evidence type="ECO:0000256" key="6">
    <source>
        <dbReference type="ARBA" id="ARBA00010419"/>
    </source>
</evidence>
<keyword evidence="18" id="KW-0325">Glycoprotein</keyword>
<evidence type="ECO:0000256" key="13">
    <source>
        <dbReference type="ARBA" id="ARBA00022889"/>
    </source>
</evidence>
<dbReference type="Gene3D" id="1.20.1250.10">
    <property type="match status" value="1"/>
</dbReference>
<evidence type="ECO:0000256" key="1">
    <source>
        <dbReference type="ARBA" id="ARBA00004245"/>
    </source>
</evidence>
<proteinExistence type="inferred from homology"/>
<evidence type="ECO:0000313" key="24">
    <source>
        <dbReference type="Ensembl" id="ENSCPRP00005020894.1"/>
    </source>
</evidence>
<protein>
    <recommendedName>
        <fullName evidence="7">Kit ligand</fullName>
    </recommendedName>
    <alternativeName>
        <fullName evidence="21">Mast cell growth factor</fullName>
    </alternativeName>
    <alternativeName>
        <fullName evidence="23">Stem cell factor</fullName>
    </alternativeName>
    <alternativeName>
        <fullName evidence="22">c-Kit ligand</fullName>
    </alternativeName>
</protein>
<reference evidence="24" key="2">
    <citation type="submission" date="2025-09" db="UniProtKB">
        <authorList>
            <consortium name="Ensembl"/>
        </authorList>
    </citation>
    <scope>IDENTIFICATION</scope>
</reference>
<comment type="similarity">
    <text evidence="6">Belongs to the SCF family.</text>
</comment>
<dbReference type="InterPro" id="IPR003452">
    <property type="entry name" value="SCF"/>
</dbReference>
<evidence type="ECO:0000256" key="19">
    <source>
        <dbReference type="ARBA" id="ARBA00023212"/>
    </source>
</evidence>
<keyword evidence="16" id="KW-0472">Membrane</keyword>
<keyword evidence="25" id="KW-1185">Reference proteome</keyword>
<keyword evidence="10" id="KW-0964">Secreted</keyword>
<keyword evidence="12" id="KW-0732">Signal</keyword>
<dbReference type="GO" id="GO:0005576">
    <property type="term" value="C:extracellular region"/>
    <property type="evidence" value="ECO:0007669"/>
    <property type="project" value="UniProtKB-SubCell"/>
</dbReference>
<dbReference type="GO" id="GO:0008083">
    <property type="term" value="F:growth factor activity"/>
    <property type="evidence" value="ECO:0007669"/>
    <property type="project" value="UniProtKB-KW"/>
</dbReference>
<dbReference type="PANTHER" id="PTHR11574:SF0">
    <property type="entry name" value="KIT LIGAND"/>
    <property type="match status" value="1"/>
</dbReference>
<evidence type="ECO:0000256" key="3">
    <source>
        <dbReference type="ARBA" id="ARBA00004486"/>
    </source>
</evidence>
<evidence type="ECO:0000256" key="21">
    <source>
        <dbReference type="ARBA" id="ARBA00030364"/>
    </source>
</evidence>
<dbReference type="GO" id="GO:0030027">
    <property type="term" value="C:lamellipodium"/>
    <property type="evidence" value="ECO:0007669"/>
    <property type="project" value="UniProtKB-SubCell"/>
</dbReference>
<evidence type="ECO:0000256" key="22">
    <source>
        <dbReference type="ARBA" id="ARBA00032898"/>
    </source>
</evidence>
<evidence type="ECO:0000313" key="25">
    <source>
        <dbReference type="Proteomes" id="UP000594220"/>
    </source>
</evidence>